<organism evidence="2 3">
    <name type="scientific">Neofusicoccum ribis</name>
    <dbReference type="NCBI Taxonomy" id="45134"/>
    <lineage>
        <taxon>Eukaryota</taxon>
        <taxon>Fungi</taxon>
        <taxon>Dikarya</taxon>
        <taxon>Ascomycota</taxon>
        <taxon>Pezizomycotina</taxon>
        <taxon>Dothideomycetes</taxon>
        <taxon>Dothideomycetes incertae sedis</taxon>
        <taxon>Botryosphaeriales</taxon>
        <taxon>Botryosphaeriaceae</taxon>
        <taxon>Neofusicoccum</taxon>
    </lineage>
</organism>
<keyword evidence="3" id="KW-1185">Reference proteome</keyword>
<evidence type="ECO:0000313" key="2">
    <source>
        <dbReference type="EMBL" id="KAL1627686.1"/>
    </source>
</evidence>
<dbReference type="InterPro" id="IPR011333">
    <property type="entry name" value="SKP1/BTB/POZ_sf"/>
</dbReference>
<dbReference type="EMBL" id="JAJVDC020000069">
    <property type="protein sequence ID" value="KAL1627686.1"/>
    <property type="molecule type" value="Genomic_DNA"/>
</dbReference>
<dbReference type="PANTHER" id="PTHR47843:SF5">
    <property type="entry name" value="BTB_POZ DOMAIN PROTEIN"/>
    <property type="match status" value="1"/>
</dbReference>
<sequence>MTILLHCKIIYFATQSEYFGNALRPGIFTEGNSREITMNGVPSDGVKAMIELLYTDDYAHNRALQVPGQLLLHAEAYAVSKVFRVVELSNISTDKLKQILLRSWNAALPAFPAALRTIYENVDERQFQDLKTCLLDLALHNKDSIIAPDMYWEMAVEATDFMQAFTQELANQRDVKSRRLDEMESQIMRRRYRSGAWKTPVEARRKAMYIHNTKLEAEGRTSLKQLPQLHTGEQDHGHHFEIQRHVGANAFTQEKARPPRAGEYSDLTIRLSNGEELKGHRIILCTHCEFFANAVKHGNFKEGQTGVIEMKNDPPGAVKKLIEYLYTEDYKIDQHMNVPMKLAADAEVYAVAIIYMVPELVKLAKNRIEFTFANAFSSQQLQAFPCIVKSICEHVPESDCALQRILYNFAREHFEWLTSPEILKELVEEAPNFMSTLFRGVKEEASALEEELSLEMSHSEELEQQLQQSKGKRGPRTYKCPTCRNNFDMILPEVFARLSCPVCLMSRSVTAWKLEEMESDVIADNNSEGE</sequence>
<proteinExistence type="predicted"/>
<evidence type="ECO:0000313" key="3">
    <source>
        <dbReference type="Proteomes" id="UP001521116"/>
    </source>
</evidence>
<dbReference type="Proteomes" id="UP001521116">
    <property type="component" value="Unassembled WGS sequence"/>
</dbReference>
<name>A0ABR3SRE5_9PEZI</name>
<protein>
    <recommendedName>
        <fullName evidence="1">BTB domain-containing protein</fullName>
    </recommendedName>
</protein>
<dbReference type="InterPro" id="IPR000210">
    <property type="entry name" value="BTB/POZ_dom"/>
</dbReference>
<dbReference type="PANTHER" id="PTHR47843">
    <property type="entry name" value="BTB DOMAIN-CONTAINING PROTEIN-RELATED"/>
    <property type="match status" value="1"/>
</dbReference>
<evidence type="ECO:0000259" key="1">
    <source>
        <dbReference type="PROSITE" id="PS50097"/>
    </source>
</evidence>
<dbReference type="Gene3D" id="3.30.710.10">
    <property type="entry name" value="Potassium Channel Kv1.1, Chain A"/>
    <property type="match status" value="2"/>
</dbReference>
<reference evidence="2 3" key="1">
    <citation type="submission" date="2024-02" db="EMBL/GenBank/DDBJ databases">
        <title>De novo assembly and annotation of 12 fungi associated with fruit tree decline syndrome in Ontario, Canada.</title>
        <authorList>
            <person name="Sulman M."/>
            <person name="Ellouze W."/>
            <person name="Ilyukhin E."/>
        </authorList>
    </citation>
    <scope>NUCLEOTIDE SEQUENCE [LARGE SCALE GENOMIC DNA]</scope>
    <source>
        <strain evidence="2 3">M1-105</strain>
    </source>
</reference>
<accession>A0ABR3SRE5</accession>
<dbReference type="CDD" id="cd18186">
    <property type="entry name" value="BTB_POZ_ZBTB_KLHL-like"/>
    <property type="match status" value="2"/>
</dbReference>
<comment type="caution">
    <text evidence="2">The sequence shown here is derived from an EMBL/GenBank/DDBJ whole genome shotgun (WGS) entry which is preliminary data.</text>
</comment>
<dbReference type="SMART" id="SM00225">
    <property type="entry name" value="BTB"/>
    <property type="match status" value="1"/>
</dbReference>
<feature type="domain" description="BTB" evidence="1">
    <location>
        <begin position="265"/>
        <end position="334"/>
    </location>
</feature>
<gene>
    <name evidence="2" type="ORF">SLS56_006218</name>
</gene>
<dbReference type="PROSITE" id="PS50097">
    <property type="entry name" value="BTB"/>
    <property type="match status" value="1"/>
</dbReference>
<dbReference type="Pfam" id="PF00651">
    <property type="entry name" value="BTB"/>
    <property type="match status" value="2"/>
</dbReference>
<dbReference type="SUPFAM" id="SSF54695">
    <property type="entry name" value="POZ domain"/>
    <property type="match status" value="2"/>
</dbReference>